<feature type="repeat" description="PPR" evidence="1">
    <location>
        <begin position="463"/>
        <end position="498"/>
    </location>
</feature>
<feature type="region of interest" description="Disordered" evidence="2">
    <location>
        <begin position="163"/>
        <end position="187"/>
    </location>
</feature>
<feature type="compositionally biased region" description="Basic and acidic residues" evidence="2">
    <location>
        <begin position="113"/>
        <end position="131"/>
    </location>
</feature>
<feature type="compositionally biased region" description="Polar residues" evidence="2">
    <location>
        <begin position="163"/>
        <end position="173"/>
    </location>
</feature>
<dbReference type="GO" id="GO:0007005">
    <property type="term" value="P:mitochondrion organization"/>
    <property type="evidence" value="ECO:0007669"/>
    <property type="project" value="TreeGrafter"/>
</dbReference>
<comment type="caution">
    <text evidence="3">The sequence shown here is derived from an EMBL/GenBank/DDBJ whole genome shotgun (WGS) entry which is preliminary data.</text>
</comment>
<dbReference type="AlphaFoldDB" id="A0A9N9LFW2"/>
<dbReference type="Gene3D" id="1.25.40.10">
    <property type="entry name" value="Tetratricopeptide repeat domain"/>
    <property type="match status" value="2"/>
</dbReference>
<dbReference type="InterPro" id="IPR011990">
    <property type="entry name" value="TPR-like_helical_dom_sf"/>
</dbReference>
<dbReference type="PANTHER" id="PTHR47934:SF6">
    <property type="entry name" value="MITOCHONDRIAL GROUP I INTRON SPLICING FACTOR CCM1-RELATED"/>
    <property type="match status" value="1"/>
</dbReference>
<organism evidence="3 4">
    <name type="scientific">Hymenoscyphus albidus</name>
    <dbReference type="NCBI Taxonomy" id="595503"/>
    <lineage>
        <taxon>Eukaryota</taxon>
        <taxon>Fungi</taxon>
        <taxon>Dikarya</taxon>
        <taxon>Ascomycota</taxon>
        <taxon>Pezizomycotina</taxon>
        <taxon>Leotiomycetes</taxon>
        <taxon>Helotiales</taxon>
        <taxon>Helotiaceae</taxon>
        <taxon>Hymenoscyphus</taxon>
    </lineage>
</organism>
<dbReference type="Pfam" id="PF01535">
    <property type="entry name" value="PPR"/>
    <property type="match status" value="2"/>
</dbReference>
<gene>
    <name evidence="3" type="ORF">HYALB_00001103</name>
</gene>
<dbReference type="NCBIfam" id="TIGR00756">
    <property type="entry name" value="PPR"/>
    <property type="match status" value="1"/>
</dbReference>
<dbReference type="OrthoDB" id="1908178at2759"/>
<evidence type="ECO:0000313" key="3">
    <source>
        <dbReference type="EMBL" id="CAG8972415.1"/>
    </source>
</evidence>
<dbReference type="GO" id="GO:0003729">
    <property type="term" value="F:mRNA binding"/>
    <property type="evidence" value="ECO:0007669"/>
    <property type="project" value="TreeGrafter"/>
</dbReference>
<dbReference type="GO" id="GO:0005739">
    <property type="term" value="C:mitochondrion"/>
    <property type="evidence" value="ECO:0007669"/>
    <property type="project" value="TreeGrafter"/>
</dbReference>
<dbReference type="PANTHER" id="PTHR47934">
    <property type="entry name" value="PENTATRICOPEPTIDE REPEAT-CONTAINING PROTEIN PET309, MITOCHONDRIAL"/>
    <property type="match status" value="1"/>
</dbReference>
<evidence type="ECO:0000256" key="2">
    <source>
        <dbReference type="SAM" id="MobiDB-lite"/>
    </source>
</evidence>
<sequence>MSVFFCSSPSTARSLVTKVAAHRRVLSFLYPIDSLRNSRPSKRKRRPQAVREMVSTTTPNFESWFINSLANAGNCNKHNLKPLHPTSFFSSRRPDLSAKRRQIHNLTPQRQHATKDMEPKNIGDEDSEPNRTKEELMELVDQYDGESLTGQLPIPDLELPSLYQPSDGPNLTVSDKEEDEWPPPHYAWRASPETEKKLDRLELLLSEKNPDPDLAYQIYRDLPKPGVPYLDSGTRHKFLRCLYTVEKKDEQSMLRYLSVIDDMKNTAIPLRSTEWNSAISFVARYVDRSTEVEVEAALHMWRDMEHSAGIKGTATTFNILFDVACKAGKFVLAEMIYKEMLTRGLEFDRFHHVSLIHYHALKRNGDGARAAYKALVEAGEIVDTIVLNAMIAALVSSYEANAAHNIYHRMKKMYLEQPEPKLAPRHYLKQREITRRLKEIALVTKTDLASRKLHQRNSIIAPDLHTYQILVRYYAVEAGELDKATRLLEEMKQFNIPIHGSLFLALLKGFAAHGGIRYTDWTSERLESVWKSCVSAAGNENLDVFLSKWMVVWALKAFSKCCGKRRALQAWEEVKVHWKPDEMELVFVMDKLTLLVKEADKESNEDSKDREWLLGV</sequence>
<evidence type="ECO:0000313" key="4">
    <source>
        <dbReference type="Proteomes" id="UP000701801"/>
    </source>
</evidence>
<accession>A0A9N9LFW2</accession>
<reference evidence="3" key="1">
    <citation type="submission" date="2021-07" db="EMBL/GenBank/DDBJ databases">
        <authorList>
            <person name="Durling M."/>
        </authorList>
    </citation>
    <scope>NUCLEOTIDE SEQUENCE</scope>
</reference>
<evidence type="ECO:0008006" key="5">
    <source>
        <dbReference type="Google" id="ProtNLM"/>
    </source>
</evidence>
<feature type="region of interest" description="Disordered" evidence="2">
    <location>
        <begin position="85"/>
        <end position="131"/>
    </location>
</feature>
<keyword evidence="4" id="KW-1185">Reference proteome</keyword>
<dbReference type="InterPro" id="IPR051114">
    <property type="entry name" value="Mito_RNA_Proc_CCM1"/>
</dbReference>
<evidence type="ECO:0000256" key="1">
    <source>
        <dbReference type="PROSITE-ProRule" id="PRU00708"/>
    </source>
</evidence>
<dbReference type="GO" id="GO:0006396">
    <property type="term" value="P:RNA processing"/>
    <property type="evidence" value="ECO:0007669"/>
    <property type="project" value="TreeGrafter"/>
</dbReference>
<protein>
    <recommendedName>
        <fullName evidence="5">Pentatricopeptide repeat-containing protein</fullName>
    </recommendedName>
</protein>
<dbReference type="PROSITE" id="PS51375">
    <property type="entry name" value="PPR"/>
    <property type="match status" value="2"/>
</dbReference>
<dbReference type="EMBL" id="CAJVRM010000045">
    <property type="protein sequence ID" value="CAG8972415.1"/>
    <property type="molecule type" value="Genomic_DNA"/>
</dbReference>
<name>A0A9N9LFW2_9HELO</name>
<dbReference type="InterPro" id="IPR002885">
    <property type="entry name" value="PPR_rpt"/>
</dbReference>
<dbReference type="Proteomes" id="UP000701801">
    <property type="component" value="Unassembled WGS sequence"/>
</dbReference>
<feature type="repeat" description="PPR" evidence="1">
    <location>
        <begin position="313"/>
        <end position="347"/>
    </location>
</feature>
<proteinExistence type="predicted"/>